<protein>
    <submittedName>
        <fullName evidence="8">HelD family protein</fullName>
    </submittedName>
</protein>
<evidence type="ECO:0000256" key="4">
    <source>
        <dbReference type="ARBA" id="ARBA00022840"/>
    </source>
</evidence>
<dbReference type="InterPro" id="IPR014016">
    <property type="entry name" value="UvrD-like_ATP-bd"/>
</dbReference>
<dbReference type="Gene3D" id="3.40.50.300">
    <property type="entry name" value="P-loop containing nucleotide triphosphate hydrolases"/>
    <property type="match status" value="2"/>
</dbReference>
<sequence length="732" mass="79186">MPADASELATEREFLAEARSQLGRMRDRVAALDGSYAGNWVSAEILEATLARRMEQLTDDPEIPLFFGRIDLVAGETSPTGESFHIGRRHVSDPDGEPMVVDWRAPVSTPFYRATAKEPMGISARRRYGFARGHLTAFEDESLTRPELTGDLSDGDLSDGDGDAHSEILEAEIERPRSGPMRDIVATIQPEQDVIVRMPLESTLVVQGAPGTGKTAVGLHRAAYLLYAHRDQLTRRGVLVVGPNKSFLRYIRDVLPALGEIHARQATIEEIVGDHAPVRATEPADVATLKGDGRLAEVLRRAVWSHVGTPEETLVLPRGSFRWRVAAYEAREAVEQVRARDVRYALGAAQLRHALAHRVLVQIEETGDALDDKAWDVLARTKPVRDYAAAVWPAVEPRRLLHRLLSDPEFLAEHADGVLTEDEQALLIWARPPRTAGSARWTTADLVLLDEITDLLDRTESVAHIVVDEAQDLSAMMLRALGRRAATGSLTVLGDLAQATTPWAARDWADVLEHLAKPDGHVEQLTAGFRVPADVIELAARLLPSIAPGLEPPRAVRRARGRLTITPAPLDDVLVGVGIADLEGSVGLIVPDAAVPQVRDTLAAVGLTYAVVGEQDDAEPDAGPVADGDGPDGDAADGAPDDGSEFDFHLDLVPASLAKGLEFDHVVLHDPAAIVAGEPNHATGLRRLYVCLTRAVTSLVVRHDDDLPPELGLGDRDEMVAVTGVRYPLGTA</sequence>
<evidence type="ECO:0000259" key="7">
    <source>
        <dbReference type="PROSITE" id="PS51198"/>
    </source>
</evidence>
<dbReference type="RefSeq" id="WP_397403324.1">
    <property type="nucleotide sequence ID" value="NZ_JBIRYI010000004.1"/>
</dbReference>
<evidence type="ECO:0000256" key="1">
    <source>
        <dbReference type="ARBA" id="ARBA00022741"/>
    </source>
</evidence>
<dbReference type="Pfam" id="PF13245">
    <property type="entry name" value="AAA_19"/>
    <property type="match status" value="1"/>
</dbReference>
<feature type="binding site" evidence="5">
    <location>
        <begin position="208"/>
        <end position="215"/>
    </location>
    <ligand>
        <name>ATP</name>
        <dbReference type="ChEBI" id="CHEBI:30616"/>
    </ligand>
</feature>
<dbReference type="SUPFAM" id="SSF52540">
    <property type="entry name" value="P-loop containing nucleoside triphosphate hydrolases"/>
    <property type="match status" value="1"/>
</dbReference>
<keyword evidence="4 5" id="KW-0067">ATP-binding</keyword>
<proteinExistence type="predicted"/>
<dbReference type="InterPro" id="IPR000212">
    <property type="entry name" value="DNA_helicase_UvrD/REP"/>
</dbReference>
<dbReference type="PROSITE" id="PS51198">
    <property type="entry name" value="UVRD_HELICASE_ATP_BIND"/>
    <property type="match status" value="1"/>
</dbReference>
<dbReference type="InterPro" id="IPR027417">
    <property type="entry name" value="P-loop_NTPase"/>
</dbReference>
<evidence type="ECO:0000256" key="6">
    <source>
        <dbReference type="SAM" id="MobiDB-lite"/>
    </source>
</evidence>
<comment type="caution">
    <text evidence="8">The sequence shown here is derived from an EMBL/GenBank/DDBJ whole genome shotgun (WGS) entry which is preliminary data.</text>
</comment>
<accession>A0ABW7XHZ3</accession>
<evidence type="ECO:0000256" key="3">
    <source>
        <dbReference type="ARBA" id="ARBA00022806"/>
    </source>
</evidence>
<reference evidence="8 9" key="1">
    <citation type="submission" date="2024-10" db="EMBL/GenBank/DDBJ databases">
        <title>The Natural Products Discovery Center: Release of the First 8490 Sequenced Strains for Exploring Actinobacteria Biosynthetic Diversity.</title>
        <authorList>
            <person name="Kalkreuter E."/>
            <person name="Kautsar S.A."/>
            <person name="Yang D."/>
            <person name="Bader C.D."/>
            <person name="Teijaro C.N."/>
            <person name="Fluegel L."/>
            <person name="Davis C.M."/>
            <person name="Simpson J.R."/>
            <person name="Lauterbach L."/>
            <person name="Steele A.D."/>
            <person name="Gui C."/>
            <person name="Meng S."/>
            <person name="Li G."/>
            <person name="Viehrig K."/>
            <person name="Ye F."/>
            <person name="Su P."/>
            <person name="Kiefer A.F."/>
            <person name="Nichols A."/>
            <person name="Cepeda A.J."/>
            <person name="Yan W."/>
            <person name="Fan B."/>
            <person name="Jiang Y."/>
            <person name="Adhikari A."/>
            <person name="Zheng C.-J."/>
            <person name="Schuster L."/>
            <person name="Cowan T.M."/>
            <person name="Smanski M.J."/>
            <person name="Chevrette M.G."/>
            <person name="De Carvalho L.P.S."/>
            <person name="Shen B."/>
        </authorList>
    </citation>
    <scope>NUCLEOTIDE SEQUENCE [LARGE SCALE GENOMIC DNA]</scope>
    <source>
        <strain evidence="8 9">NPDC019481</strain>
    </source>
</reference>
<dbReference type="Proteomes" id="UP001611580">
    <property type="component" value="Unassembled WGS sequence"/>
</dbReference>
<feature type="compositionally biased region" description="Acidic residues" evidence="6">
    <location>
        <begin position="629"/>
        <end position="643"/>
    </location>
</feature>
<feature type="region of interest" description="Disordered" evidence="6">
    <location>
        <begin position="616"/>
        <end position="643"/>
    </location>
</feature>
<dbReference type="PANTHER" id="PTHR11070">
    <property type="entry name" value="UVRD / RECB / PCRA DNA HELICASE FAMILY MEMBER"/>
    <property type="match status" value="1"/>
</dbReference>
<feature type="domain" description="UvrD-like helicase ATP-binding" evidence="7">
    <location>
        <begin position="187"/>
        <end position="532"/>
    </location>
</feature>
<evidence type="ECO:0000313" key="9">
    <source>
        <dbReference type="Proteomes" id="UP001611580"/>
    </source>
</evidence>
<dbReference type="EMBL" id="JBIRYI010000004">
    <property type="protein sequence ID" value="MFI2486963.1"/>
    <property type="molecule type" value="Genomic_DNA"/>
</dbReference>
<evidence type="ECO:0000256" key="2">
    <source>
        <dbReference type="ARBA" id="ARBA00022801"/>
    </source>
</evidence>
<gene>
    <name evidence="8" type="ORF">ACH47X_08645</name>
</gene>
<name>A0ABW7XHZ3_9MICO</name>
<organism evidence="8 9">
    <name type="scientific">Promicromonospora kroppenstedtii</name>
    <dbReference type="NCBI Taxonomy" id="440482"/>
    <lineage>
        <taxon>Bacteria</taxon>
        <taxon>Bacillati</taxon>
        <taxon>Actinomycetota</taxon>
        <taxon>Actinomycetes</taxon>
        <taxon>Micrococcales</taxon>
        <taxon>Promicromonosporaceae</taxon>
        <taxon>Promicromonospora</taxon>
    </lineage>
</organism>
<evidence type="ECO:0000256" key="5">
    <source>
        <dbReference type="PROSITE-ProRule" id="PRU00560"/>
    </source>
</evidence>
<evidence type="ECO:0000313" key="8">
    <source>
        <dbReference type="EMBL" id="MFI2486963.1"/>
    </source>
</evidence>
<keyword evidence="9" id="KW-1185">Reference proteome</keyword>
<keyword evidence="2 5" id="KW-0378">Hydrolase</keyword>
<keyword evidence="3 5" id="KW-0347">Helicase</keyword>
<keyword evidence="1 5" id="KW-0547">Nucleotide-binding</keyword>
<dbReference type="PANTHER" id="PTHR11070:SF45">
    <property type="entry name" value="DNA 3'-5' HELICASE"/>
    <property type="match status" value="1"/>
</dbReference>